<evidence type="ECO:0000313" key="2">
    <source>
        <dbReference type="EMBL" id="QUM70086.1"/>
    </source>
</evidence>
<organism evidence="2 3">
    <name type="scientific">Staphylococcus delphini</name>
    <dbReference type="NCBI Taxonomy" id="53344"/>
    <lineage>
        <taxon>Bacteria</taxon>
        <taxon>Bacillati</taxon>
        <taxon>Bacillota</taxon>
        <taxon>Bacilli</taxon>
        <taxon>Bacillales</taxon>
        <taxon>Staphylococcaceae</taxon>
        <taxon>Staphylococcus</taxon>
        <taxon>Staphylococcus intermedius group</taxon>
    </lineage>
</organism>
<dbReference type="Proteomes" id="UP000675994">
    <property type="component" value="Chromosome"/>
</dbReference>
<gene>
    <name evidence="2" type="ORF">IPU22_03810</name>
</gene>
<keyword evidence="1" id="KW-0472">Membrane</keyword>
<dbReference type="AlphaFoldDB" id="A0AAQ0IGW2"/>
<accession>A0AAQ0IGW2</accession>
<feature type="transmembrane region" description="Helical" evidence="1">
    <location>
        <begin position="28"/>
        <end position="47"/>
    </location>
</feature>
<protein>
    <submittedName>
        <fullName evidence="2">Uncharacterized protein</fullName>
    </submittedName>
</protein>
<reference evidence="2" key="1">
    <citation type="journal article" date="2021" name="Front. Microbiol.">
        <title>Presence and Characterization of a Novel cfr-Carrying Tn558 Transposon Derivative in Staphylococcus delphini Isolated From Retail Food.</title>
        <authorList>
            <person name="Zhang F."/>
            <person name="Wu S."/>
            <person name="Huang J."/>
            <person name="Yang R."/>
            <person name="Zhang J."/>
            <person name="Lei T."/>
            <person name="Dai J."/>
            <person name="Ding Y."/>
            <person name="Xue L."/>
            <person name="Wang J."/>
            <person name="Chen M."/>
            <person name="Wu Q."/>
        </authorList>
    </citation>
    <scope>NUCLEOTIDE SEQUENCE</scope>
    <source>
        <strain evidence="2">2794-1</strain>
    </source>
</reference>
<name>A0AAQ0IGW2_9STAP</name>
<keyword evidence="1" id="KW-0812">Transmembrane</keyword>
<dbReference type="EMBL" id="CP063367">
    <property type="protein sequence ID" value="QUM70086.1"/>
    <property type="molecule type" value="Genomic_DNA"/>
</dbReference>
<keyword evidence="1" id="KW-1133">Transmembrane helix</keyword>
<evidence type="ECO:0000313" key="3">
    <source>
        <dbReference type="Proteomes" id="UP000675994"/>
    </source>
</evidence>
<feature type="transmembrane region" description="Helical" evidence="1">
    <location>
        <begin position="5"/>
        <end position="22"/>
    </location>
</feature>
<evidence type="ECO:0000256" key="1">
    <source>
        <dbReference type="SAM" id="Phobius"/>
    </source>
</evidence>
<sequence>MQFWLKLICFIIASILIAHFIWNDMMIASFIVSIVTLVVFSIVEHVFKKKEKE</sequence>
<proteinExistence type="predicted"/>
<dbReference type="RefSeq" id="WP_164715566.1">
    <property type="nucleotide sequence ID" value="NZ_CP063367.1"/>
</dbReference>